<keyword evidence="5 17" id="KW-0479">Metal-binding</keyword>
<dbReference type="InterPro" id="IPR023298">
    <property type="entry name" value="ATPase_P-typ_TM_dom_sf"/>
</dbReference>
<feature type="binding site" evidence="16">
    <location>
        <position position="892"/>
    </location>
    <ligand>
        <name>ATP</name>
        <dbReference type="ChEBI" id="CHEBI:30616"/>
    </ligand>
</feature>
<dbReference type="InterPro" id="IPR023299">
    <property type="entry name" value="ATPase_P-typ_cyto_dom_N"/>
</dbReference>
<evidence type="ECO:0000256" key="4">
    <source>
        <dbReference type="ARBA" id="ARBA00022692"/>
    </source>
</evidence>
<dbReference type="SUPFAM" id="SSF56784">
    <property type="entry name" value="HAD-like"/>
    <property type="match status" value="1"/>
</dbReference>
<dbReference type="FunFam" id="3.40.50.1000:FF:000001">
    <property type="entry name" value="Phospholipid-transporting ATPase IC"/>
    <property type="match status" value="1"/>
</dbReference>
<feature type="region of interest" description="Disordered" evidence="19">
    <location>
        <begin position="675"/>
        <end position="696"/>
    </location>
</feature>
<feature type="transmembrane region" description="Helical" evidence="18">
    <location>
        <begin position="1273"/>
        <end position="1292"/>
    </location>
</feature>
<evidence type="ECO:0000256" key="14">
    <source>
        <dbReference type="ARBA" id="ARBA00050913"/>
    </source>
</evidence>
<feature type="transmembrane region" description="Helical" evidence="18">
    <location>
        <begin position="337"/>
        <end position="362"/>
    </location>
</feature>
<dbReference type="GO" id="GO:0045332">
    <property type="term" value="P:phospholipid translocation"/>
    <property type="evidence" value="ECO:0007669"/>
    <property type="project" value="TreeGrafter"/>
</dbReference>
<dbReference type="InterPro" id="IPR006539">
    <property type="entry name" value="P-type_ATPase_IV"/>
</dbReference>
<feature type="compositionally biased region" description="Basic residues" evidence="19">
    <location>
        <begin position="9"/>
        <end position="21"/>
    </location>
</feature>
<dbReference type="GO" id="GO:0005524">
    <property type="term" value="F:ATP binding"/>
    <property type="evidence" value="ECO:0007669"/>
    <property type="project" value="UniProtKB-UniRule"/>
</dbReference>
<keyword evidence="6 16" id="KW-0547">Nucleotide-binding</keyword>
<protein>
    <recommendedName>
        <fullName evidence="18">Phospholipid-transporting ATPase</fullName>
        <ecNumber evidence="18">7.6.2.1</ecNumber>
    </recommendedName>
</protein>
<feature type="binding site" evidence="17">
    <location>
        <position position="1031"/>
    </location>
    <ligand>
        <name>Mg(2+)</name>
        <dbReference type="ChEBI" id="CHEBI:18420"/>
    </ligand>
</feature>
<dbReference type="Pfam" id="PF16209">
    <property type="entry name" value="PhoLip_ATPase_N"/>
    <property type="match status" value="1"/>
</dbReference>
<feature type="binding site" evidence="17">
    <location>
        <position position="454"/>
    </location>
    <ligand>
        <name>Mg(2+)</name>
        <dbReference type="ChEBI" id="CHEBI:18420"/>
    </ligand>
</feature>
<feature type="binding site" evidence="16">
    <location>
        <position position="812"/>
    </location>
    <ligand>
        <name>ATP</name>
        <dbReference type="ChEBI" id="CHEBI:30616"/>
    </ligand>
</feature>
<dbReference type="GO" id="GO:0016887">
    <property type="term" value="F:ATP hydrolysis activity"/>
    <property type="evidence" value="ECO:0007669"/>
    <property type="project" value="InterPro"/>
</dbReference>
<accession>A0AAD7WJY7</accession>
<evidence type="ECO:0000259" key="21">
    <source>
        <dbReference type="Pfam" id="PF16212"/>
    </source>
</evidence>
<feature type="binding site" evidence="16">
    <location>
        <position position="703"/>
    </location>
    <ligand>
        <name>ATP</name>
        <dbReference type="ChEBI" id="CHEBI:30616"/>
    </ligand>
</feature>
<keyword evidence="7" id="KW-0256">Endoplasmic reticulum</keyword>
<sequence>MLMRENCGKSRRGKKKRVRKERKRKVWVSLWQRTMAREFGEPGGVECSKVKKRTKKKNKKENKTRIVFSNILHDHGKGRDNPNRHYANNEIKTTKYTLLSFLPKNLFEQFHRYANVYFVFIALLNFVPVVNAFQPELALAPVLFILSVTAIKDLWEDYRRHRSDKEINHMDCLVYSRRERRYVEKYWKEVHVGDFIRLRCNEILPADVLLLSSSDPDHLCHIETATLDGETNLKQRQVVRSFIDQDSDFEPSRYNSIIECEKPNNDLNRFRGYIAHGNGRRDGLYKENLLLRGCTVRNTEEAVGIVIYAGHETKAMLNNNGPRYKRSKLERQMNVDVFWCVVILLIMCLFSAIGHGLWMFQYGDQRPVFDVLSPEGTDMSPALSAIYLFLTMIIVFQVLIPISLFVSIEIVKICQVYFIHQDSDLYDEETDSPLQCRALNITEDLGQVQYIFSDKTGTLTENKMVFRRCAVAGVEYSHDANARRLATYQEIDSEEEECTSRGGTLPRRDSVTSHQSGRVVLRSQSTKSHRRTGSRAEAKRASILSKHTAFSSPMEKDITPDPQLLDKVNECSIQPLGQLTHELSDIMEFFIALTICNTVVVSSPSHPRQKVRTRFELKSPVKTIEDFIKRFTPSRLTSGSNSSSSSSLAAGRSAHKPGSESALLRLEEEQHSARRADLQSAFGPAPPAAEEGELRYEAESPDEAALVYAARAYKCSLVGRLPDQVTVELPHLGRLHFELLHTLSFDSTRKRMSVVVRHPLTDQITVYTKGADSAIMDLIRPPSSSDTKSKRQRKILYKTQNFLNLYAASGLRTLCIAKKALSEEEYGAWLNSHLQAETAIQGREELLFQSAVRLETNLHLLGATGIEDRLQDGVPETIASLRKAGLQIWVLTGDKQETAVNIAYACRLLDPEEELIILNADTQEACAVLLEESLHYIQSKFLCDFPEHTARALRDDIRALEVPPALVHRLGLVIDGRTLAYALEGSLEDRFLAVARSCRSVLCCRSTPLQKSMVVKLVRNKLKVMTLAIGDGANDVSMIQVADVGIGISGQEGMQAVMASDFTIPRFQYLQKLLLVHGHWCYSRLANMILYFFYKNAMFVALIFWYQFYSGFSGSAMIDQWYLIFFNLMFSAFPQLITGTLDKDVSAETLQDLPQLYMNGQNSEEYKPYMFWMNMIDAFYQSVVCFFIPYFAYADSDVDLFTWGTPITTLALFTILLHLSIETKTWTWLNWASIVFSVSLFFTVALCYSASCPICYPPSNPYWTMHRLLGDPLFYLLCVITPVVALLPRYFYRACQGSVFPSLIQVGRQLDKLSPESRTGMLDQRAMCGAKLPLYPFPGPLPKDYNPSAQEPHLCKRWESTKDSKQPIDQLRPGPTPQVTDSKEADLNQSVPAASRDRTPPRSEDPRSKAPALPPCNALQFDPALDSPDFKIVNWIPSSPFPQRDSVPLMPLYACDLLSARRGQGSRTPNGPDCVEAEDLGSPKEGFLTTTLL</sequence>
<dbReference type="FunFam" id="3.40.50.1000:FF:000023">
    <property type="entry name" value="Phospholipid-transporting ATPase"/>
    <property type="match status" value="1"/>
</dbReference>
<dbReference type="PROSITE" id="PS00154">
    <property type="entry name" value="ATPASE_E1_E2"/>
    <property type="match status" value="1"/>
</dbReference>
<gene>
    <name evidence="22" type="ORF">AAFF_G00410240</name>
</gene>
<evidence type="ECO:0000256" key="5">
    <source>
        <dbReference type="ARBA" id="ARBA00022723"/>
    </source>
</evidence>
<feature type="region of interest" description="Disordered" evidence="19">
    <location>
        <begin position="635"/>
        <end position="660"/>
    </location>
</feature>
<organism evidence="22 23">
    <name type="scientific">Aldrovandia affinis</name>
    <dbReference type="NCBI Taxonomy" id="143900"/>
    <lineage>
        <taxon>Eukaryota</taxon>
        <taxon>Metazoa</taxon>
        <taxon>Chordata</taxon>
        <taxon>Craniata</taxon>
        <taxon>Vertebrata</taxon>
        <taxon>Euteleostomi</taxon>
        <taxon>Actinopterygii</taxon>
        <taxon>Neopterygii</taxon>
        <taxon>Teleostei</taxon>
        <taxon>Notacanthiformes</taxon>
        <taxon>Halosauridae</taxon>
        <taxon>Aldrovandia</taxon>
    </lineage>
</organism>
<keyword evidence="8 16" id="KW-0067">ATP-binding</keyword>
<dbReference type="InterPro" id="IPR036412">
    <property type="entry name" value="HAD-like_sf"/>
</dbReference>
<feature type="binding site" evidence="17">
    <location>
        <position position="456"/>
    </location>
    <ligand>
        <name>Mg(2+)</name>
        <dbReference type="ChEBI" id="CHEBI:18420"/>
    </ligand>
</feature>
<dbReference type="SUPFAM" id="SSF81653">
    <property type="entry name" value="Calcium ATPase, transduction domain A"/>
    <property type="match status" value="1"/>
</dbReference>
<evidence type="ECO:0000256" key="10">
    <source>
        <dbReference type="ARBA" id="ARBA00022967"/>
    </source>
</evidence>
<dbReference type="FunFam" id="3.40.1110.10:FF:000091">
    <property type="entry name" value="Phospholipid-transporting ATPase"/>
    <property type="match status" value="1"/>
</dbReference>
<dbReference type="Proteomes" id="UP001221898">
    <property type="component" value="Unassembled WGS sequence"/>
</dbReference>
<dbReference type="InterPro" id="IPR001757">
    <property type="entry name" value="P_typ_ATPase"/>
</dbReference>
<dbReference type="InterPro" id="IPR044492">
    <property type="entry name" value="P_typ_ATPase_HD_dom"/>
</dbReference>
<name>A0AAD7WJY7_9TELE</name>
<feature type="transmembrane region" description="Helical" evidence="18">
    <location>
        <begin position="113"/>
        <end position="131"/>
    </location>
</feature>
<evidence type="ECO:0000313" key="22">
    <source>
        <dbReference type="EMBL" id="KAJ8399613.1"/>
    </source>
</evidence>
<keyword evidence="11 18" id="KW-1133">Transmembrane helix</keyword>
<dbReference type="PANTHER" id="PTHR24092:SF81">
    <property type="entry name" value="PHOSPHOLIPID-TRANSPORTING ATPASE VA"/>
    <property type="match status" value="1"/>
</dbReference>
<dbReference type="GO" id="GO:0000287">
    <property type="term" value="F:magnesium ion binding"/>
    <property type="evidence" value="ECO:0007669"/>
    <property type="project" value="UniProtKB-UniRule"/>
</dbReference>
<reference evidence="22" key="1">
    <citation type="journal article" date="2023" name="Science">
        <title>Genome structures resolve the early diversification of teleost fishes.</title>
        <authorList>
            <person name="Parey E."/>
            <person name="Louis A."/>
            <person name="Montfort J."/>
            <person name="Bouchez O."/>
            <person name="Roques C."/>
            <person name="Iampietro C."/>
            <person name="Lluch J."/>
            <person name="Castinel A."/>
            <person name="Donnadieu C."/>
            <person name="Desvignes T."/>
            <person name="Floi Bucao C."/>
            <person name="Jouanno E."/>
            <person name="Wen M."/>
            <person name="Mejri S."/>
            <person name="Dirks R."/>
            <person name="Jansen H."/>
            <person name="Henkel C."/>
            <person name="Chen W.J."/>
            <person name="Zahm M."/>
            <person name="Cabau C."/>
            <person name="Klopp C."/>
            <person name="Thompson A.W."/>
            <person name="Robinson-Rechavi M."/>
            <person name="Braasch I."/>
            <person name="Lecointre G."/>
            <person name="Bobe J."/>
            <person name="Postlethwait J.H."/>
            <person name="Berthelot C."/>
            <person name="Roest Crollius H."/>
            <person name="Guiguen Y."/>
        </authorList>
    </citation>
    <scope>NUCLEOTIDE SEQUENCE</scope>
    <source>
        <strain evidence="22">NC1722</strain>
    </source>
</reference>
<dbReference type="PRINTS" id="PR00119">
    <property type="entry name" value="CATATPASE"/>
</dbReference>
<feature type="region of interest" description="Disordered" evidence="19">
    <location>
        <begin position="496"/>
        <end position="540"/>
    </location>
</feature>
<comment type="catalytic activity">
    <reaction evidence="13 18">
        <text>ATP + H2O + phospholipidSide 1 = ADP + phosphate + phospholipidSide 2.</text>
        <dbReference type="EC" id="7.6.2.1"/>
    </reaction>
</comment>
<feature type="region of interest" description="Disordered" evidence="19">
    <location>
        <begin position="1462"/>
        <end position="1482"/>
    </location>
</feature>
<proteinExistence type="inferred from homology"/>
<feature type="domain" description="P-type ATPase C-terminal" evidence="21">
    <location>
        <begin position="1057"/>
        <end position="1302"/>
    </location>
</feature>
<feature type="active site" description="4-aspartylphosphate intermediate" evidence="15">
    <location>
        <position position="454"/>
    </location>
</feature>
<feature type="transmembrane region" description="Helical" evidence="18">
    <location>
        <begin position="1121"/>
        <end position="1141"/>
    </location>
</feature>
<comment type="cofactor">
    <cofactor evidence="1 17">
        <name>Mg(2+)</name>
        <dbReference type="ChEBI" id="CHEBI:18420"/>
    </cofactor>
</comment>
<comment type="subcellular location">
    <subcellularLocation>
        <location evidence="2">Endoplasmic reticulum membrane</location>
        <topology evidence="2">Multi-pass membrane protein</topology>
    </subcellularLocation>
    <subcellularLocation>
        <location evidence="18">Membrane</location>
        <topology evidence="18">Multi-pass membrane protein</topology>
    </subcellularLocation>
</comment>
<feature type="binding site" evidence="16">
    <location>
        <position position="893"/>
    </location>
    <ligand>
        <name>ATP</name>
        <dbReference type="ChEBI" id="CHEBI:30616"/>
    </ligand>
</feature>
<keyword evidence="4 18" id="KW-0812">Transmembrane</keyword>
<dbReference type="InterPro" id="IPR032630">
    <property type="entry name" value="P_typ_ATPase_c"/>
</dbReference>
<evidence type="ECO:0000256" key="6">
    <source>
        <dbReference type="ARBA" id="ARBA00022741"/>
    </source>
</evidence>
<evidence type="ECO:0000256" key="19">
    <source>
        <dbReference type="SAM" id="MobiDB-lite"/>
    </source>
</evidence>
<keyword evidence="12 18" id="KW-0472">Membrane</keyword>
<feature type="region of interest" description="Disordered" evidence="19">
    <location>
        <begin position="1"/>
        <end position="21"/>
    </location>
</feature>
<feature type="binding site" evidence="16">
    <location>
        <position position="1035"/>
    </location>
    <ligand>
        <name>ATP</name>
        <dbReference type="ChEBI" id="CHEBI:30616"/>
    </ligand>
</feature>
<dbReference type="GO" id="GO:1990531">
    <property type="term" value="C:phospholipid-translocating ATPase complex"/>
    <property type="evidence" value="ECO:0007669"/>
    <property type="project" value="UniProtKB-ARBA"/>
</dbReference>
<evidence type="ECO:0000256" key="7">
    <source>
        <dbReference type="ARBA" id="ARBA00022824"/>
    </source>
</evidence>
<keyword evidence="10 18" id="KW-1278">Translocase</keyword>
<feature type="binding site" evidence="16">
    <location>
        <position position="769"/>
    </location>
    <ligand>
        <name>ATP</name>
        <dbReference type="ChEBI" id="CHEBI:30616"/>
    </ligand>
</feature>
<dbReference type="SFLD" id="SFLDG00002">
    <property type="entry name" value="C1.7:_P-type_atpase_like"/>
    <property type="match status" value="1"/>
</dbReference>
<keyword evidence="9 17" id="KW-0460">Magnesium</keyword>
<evidence type="ECO:0000256" key="18">
    <source>
        <dbReference type="RuleBase" id="RU362033"/>
    </source>
</evidence>
<evidence type="ECO:0000256" key="17">
    <source>
        <dbReference type="PIRSR" id="PIRSR606539-3"/>
    </source>
</evidence>
<dbReference type="InterPro" id="IPR023214">
    <property type="entry name" value="HAD_sf"/>
</dbReference>
<evidence type="ECO:0000256" key="11">
    <source>
        <dbReference type="ARBA" id="ARBA00022989"/>
    </source>
</evidence>
<feature type="binding site" evidence="16">
    <location>
        <position position="455"/>
    </location>
    <ligand>
        <name>ATP</name>
        <dbReference type="ChEBI" id="CHEBI:30616"/>
    </ligand>
</feature>
<dbReference type="SUPFAM" id="SSF81660">
    <property type="entry name" value="Metal cation-transporting ATPase, ATP-binding domain N"/>
    <property type="match status" value="1"/>
</dbReference>
<feature type="binding site" evidence="16">
    <location>
        <position position="894"/>
    </location>
    <ligand>
        <name>ATP</name>
        <dbReference type="ChEBI" id="CHEBI:30616"/>
    </ligand>
</feature>
<feature type="compositionally biased region" description="Basic and acidic residues" evidence="19">
    <location>
        <begin position="1395"/>
        <end position="1408"/>
    </location>
</feature>
<comment type="catalytic activity">
    <reaction evidence="14">
        <text>a beta-D-glucosyl-(1&lt;-&gt;1')-N-acylsphing-4-enine(out) + ATP + H2O = a beta-D-glucosyl-(1&lt;-&gt;1')-N-acylsphing-4-enine(in) + ADP + phosphate + H(+)</text>
        <dbReference type="Rhea" id="RHEA:66036"/>
        <dbReference type="ChEBI" id="CHEBI:15377"/>
        <dbReference type="ChEBI" id="CHEBI:15378"/>
        <dbReference type="ChEBI" id="CHEBI:22801"/>
        <dbReference type="ChEBI" id="CHEBI:30616"/>
        <dbReference type="ChEBI" id="CHEBI:43474"/>
        <dbReference type="ChEBI" id="CHEBI:456216"/>
    </reaction>
    <physiologicalReaction direction="left-to-right" evidence="14">
        <dbReference type="Rhea" id="RHEA:66037"/>
    </physiologicalReaction>
</comment>
<feature type="compositionally biased region" description="Polar residues" evidence="19">
    <location>
        <begin position="512"/>
        <end position="526"/>
    </location>
</feature>
<feature type="binding site" evidence="17">
    <location>
        <position position="1035"/>
    </location>
    <ligand>
        <name>Mg(2+)</name>
        <dbReference type="ChEBI" id="CHEBI:18420"/>
    </ligand>
</feature>
<dbReference type="GO" id="GO:0005886">
    <property type="term" value="C:plasma membrane"/>
    <property type="evidence" value="ECO:0007669"/>
    <property type="project" value="TreeGrafter"/>
</dbReference>
<dbReference type="NCBIfam" id="TIGR01652">
    <property type="entry name" value="ATPase-Plipid"/>
    <property type="match status" value="2"/>
</dbReference>
<feature type="compositionally biased region" description="Low complexity" evidence="19">
    <location>
        <begin position="635"/>
        <end position="652"/>
    </location>
</feature>
<evidence type="ECO:0000256" key="2">
    <source>
        <dbReference type="ARBA" id="ARBA00004477"/>
    </source>
</evidence>
<feature type="binding site" evidence="16">
    <location>
        <position position="454"/>
    </location>
    <ligand>
        <name>ATP</name>
        <dbReference type="ChEBI" id="CHEBI:30616"/>
    </ligand>
</feature>
<feature type="transmembrane region" description="Helical" evidence="18">
    <location>
        <begin position="1228"/>
        <end position="1251"/>
    </location>
</feature>
<feature type="transmembrane region" description="Helical" evidence="18">
    <location>
        <begin position="382"/>
        <end position="406"/>
    </location>
</feature>
<evidence type="ECO:0000256" key="3">
    <source>
        <dbReference type="ARBA" id="ARBA00008109"/>
    </source>
</evidence>
<feature type="binding site" evidence="16">
    <location>
        <position position="456"/>
    </location>
    <ligand>
        <name>ATP</name>
        <dbReference type="ChEBI" id="CHEBI:30616"/>
    </ligand>
</feature>
<dbReference type="FunFam" id="2.70.150.10:FF:000022">
    <property type="entry name" value="Phospholipid-transporting ATPase"/>
    <property type="match status" value="1"/>
</dbReference>
<feature type="binding site" evidence="16">
    <location>
        <position position="1034"/>
    </location>
    <ligand>
        <name>ATP</name>
        <dbReference type="ChEBI" id="CHEBI:30616"/>
    </ligand>
</feature>
<dbReference type="SFLD" id="SFLDS00003">
    <property type="entry name" value="Haloacid_Dehalogenase"/>
    <property type="match status" value="1"/>
</dbReference>
<feature type="binding site" evidence="16">
    <location>
        <position position="1005"/>
    </location>
    <ligand>
        <name>ATP</name>
        <dbReference type="ChEBI" id="CHEBI:30616"/>
    </ligand>
</feature>
<evidence type="ECO:0000259" key="20">
    <source>
        <dbReference type="Pfam" id="PF16209"/>
    </source>
</evidence>
<evidence type="ECO:0000256" key="1">
    <source>
        <dbReference type="ARBA" id="ARBA00001946"/>
    </source>
</evidence>
<dbReference type="EC" id="7.6.2.1" evidence="18"/>
<evidence type="ECO:0000256" key="9">
    <source>
        <dbReference type="ARBA" id="ARBA00022842"/>
    </source>
</evidence>
<evidence type="ECO:0000313" key="23">
    <source>
        <dbReference type="Proteomes" id="UP001221898"/>
    </source>
</evidence>
<feature type="transmembrane region" description="Helical" evidence="18">
    <location>
        <begin position="1200"/>
        <end position="1221"/>
    </location>
</feature>
<feature type="binding site" evidence="16">
    <location>
        <position position="1011"/>
    </location>
    <ligand>
        <name>ATP</name>
        <dbReference type="ChEBI" id="CHEBI:30616"/>
    </ligand>
</feature>
<dbReference type="InterPro" id="IPR008250">
    <property type="entry name" value="ATPase_P-typ_transduc_dom_A_sf"/>
</dbReference>
<evidence type="ECO:0000256" key="8">
    <source>
        <dbReference type="ARBA" id="ARBA00022840"/>
    </source>
</evidence>
<dbReference type="GO" id="GO:0140351">
    <property type="term" value="F:glycosylceramide flippase activity"/>
    <property type="evidence" value="ECO:0007669"/>
    <property type="project" value="UniProtKB-ARBA"/>
</dbReference>
<dbReference type="InterPro" id="IPR032631">
    <property type="entry name" value="P-type_ATPase_N"/>
</dbReference>
<dbReference type="Pfam" id="PF16212">
    <property type="entry name" value="PhoLip_ATPase_C"/>
    <property type="match status" value="1"/>
</dbReference>
<feature type="region of interest" description="Disordered" evidence="19">
    <location>
        <begin position="1361"/>
        <end position="1416"/>
    </location>
</feature>
<evidence type="ECO:0000256" key="16">
    <source>
        <dbReference type="PIRSR" id="PIRSR606539-2"/>
    </source>
</evidence>
<feature type="transmembrane region" description="Helical" evidence="18">
    <location>
        <begin position="1089"/>
        <end position="1109"/>
    </location>
</feature>
<dbReference type="InterPro" id="IPR018303">
    <property type="entry name" value="ATPase_P-typ_P_site"/>
</dbReference>
<feature type="transmembrane region" description="Helical" evidence="18">
    <location>
        <begin position="1171"/>
        <end position="1194"/>
    </location>
</feature>
<feature type="domain" description="P-type ATPase N-terminal" evidence="20">
    <location>
        <begin position="80"/>
        <end position="136"/>
    </location>
</feature>
<evidence type="ECO:0000256" key="15">
    <source>
        <dbReference type="PIRSR" id="PIRSR606539-1"/>
    </source>
</evidence>
<dbReference type="GO" id="GO:0005789">
    <property type="term" value="C:endoplasmic reticulum membrane"/>
    <property type="evidence" value="ECO:0007669"/>
    <property type="project" value="UniProtKB-SubCell"/>
</dbReference>
<dbReference type="Gene3D" id="3.40.50.1000">
    <property type="entry name" value="HAD superfamily/HAD-like"/>
    <property type="match status" value="1"/>
</dbReference>
<dbReference type="EMBL" id="JAINUG010000082">
    <property type="protein sequence ID" value="KAJ8399613.1"/>
    <property type="molecule type" value="Genomic_DNA"/>
</dbReference>
<dbReference type="Pfam" id="PF13246">
    <property type="entry name" value="Cation_ATPase"/>
    <property type="match status" value="1"/>
</dbReference>
<dbReference type="Gene3D" id="2.70.150.10">
    <property type="entry name" value="Calcium-transporting ATPase, cytoplasmic transduction domain A"/>
    <property type="match status" value="1"/>
</dbReference>
<dbReference type="NCBIfam" id="TIGR01494">
    <property type="entry name" value="ATPase_P-type"/>
    <property type="match status" value="2"/>
</dbReference>
<keyword evidence="23" id="KW-1185">Reference proteome</keyword>
<dbReference type="PANTHER" id="PTHR24092">
    <property type="entry name" value="PROBABLE PHOSPHOLIPID-TRANSPORTING ATPASE"/>
    <property type="match status" value="1"/>
</dbReference>
<dbReference type="CDD" id="cd02073">
    <property type="entry name" value="P-type_ATPase_APLT_Dnf-like"/>
    <property type="match status" value="1"/>
</dbReference>
<comment type="similarity">
    <text evidence="3 18">Belongs to the cation transport ATPase (P-type) (TC 3.A.3) family. Type IV subfamily.</text>
</comment>
<evidence type="ECO:0000256" key="13">
    <source>
        <dbReference type="ARBA" id="ARBA00034036"/>
    </source>
</evidence>
<dbReference type="FunFam" id="3.40.1110.10:FF:000009">
    <property type="entry name" value="Phospholipid-transporting ATPase"/>
    <property type="match status" value="1"/>
</dbReference>
<comment type="caution">
    <text evidence="22">The sequence shown here is derived from an EMBL/GenBank/DDBJ whole genome shotgun (WGS) entry which is preliminary data.</text>
</comment>
<feature type="transmembrane region" description="Helical" evidence="18">
    <location>
        <begin position="137"/>
        <end position="155"/>
    </location>
</feature>
<dbReference type="SFLD" id="SFLDF00027">
    <property type="entry name" value="p-type_atpase"/>
    <property type="match status" value="1"/>
</dbReference>
<feature type="binding site" evidence="16">
    <location>
        <position position="745"/>
    </location>
    <ligand>
        <name>ATP</name>
        <dbReference type="ChEBI" id="CHEBI:30616"/>
    </ligand>
</feature>
<evidence type="ECO:0000256" key="12">
    <source>
        <dbReference type="ARBA" id="ARBA00023136"/>
    </source>
</evidence>
<dbReference type="Gene3D" id="3.40.1110.10">
    <property type="entry name" value="Calcium-transporting ATPase, cytoplasmic domain N"/>
    <property type="match status" value="1"/>
</dbReference>
<dbReference type="SUPFAM" id="SSF81665">
    <property type="entry name" value="Calcium ATPase, transmembrane domain M"/>
    <property type="match status" value="1"/>
</dbReference>